<organism evidence="8 11">
    <name type="scientific">Acetobacterium wieringae</name>
    <dbReference type="NCBI Taxonomy" id="52694"/>
    <lineage>
        <taxon>Bacteria</taxon>
        <taxon>Bacillati</taxon>
        <taxon>Bacillota</taxon>
        <taxon>Clostridia</taxon>
        <taxon>Eubacteriales</taxon>
        <taxon>Eubacteriaceae</taxon>
        <taxon>Acetobacterium</taxon>
    </lineage>
</organism>
<dbReference type="Proteomes" id="UP001163550">
    <property type="component" value="Chromosome"/>
</dbReference>
<protein>
    <recommendedName>
        <fullName evidence="1">N(6)-L-threonylcarbamoyladenine synthase</fullName>
        <ecNumber evidence="1">2.3.1.234</ecNumber>
    </recommendedName>
</protein>
<reference evidence="9 12" key="2">
    <citation type="submission" date="2019-08" db="EMBL/GenBank/DDBJ databases">
        <title>Isolation and enrichment of carboxydotrophic bacteria from anaerobic sludge for the production of bio-based chemicals from syngas.</title>
        <authorList>
            <person name="Antares A.L."/>
            <person name="Moreira J."/>
            <person name="Diender M."/>
            <person name="Parshina S.N."/>
            <person name="Stams A.J.M."/>
            <person name="Alves M."/>
            <person name="Alves J.I."/>
            <person name="Sousa D.Z."/>
        </authorList>
    </citation>
    <scope>NUCLEOTIDE SEQUENCE [LARGE SCALE GENOMIC DNA]</scope>
    <source>
        <strain evidence="9 12">JM</strain>
    </source>
</reference>
<keyword evidence="2 8" id="KW-0808">Transferase</keyword>
<dbReference type="STRING" id="52694.ACWI_11750"/>
<evidence type="ECO:0000256" key="1">
    <source>
        <dbReference type="ARBA" id="ARBA00012156"/>
    </source>
</evidence>
<evidence type="ECO:0000313" key="10">
    <source>
        <dbReference type="EMBL" id="UYO61874.1"/>
    </source>
</evidence>
<dbReference type="GO" id="GO:0061711">
    <property type="term" value="F:tRNA N(6)-L-threonylcarbamoyladenine synthase activity"/>
    <property type="evidence" value="ECO:0007669"/>
    <property type="project" value="UniProtKB-EC"/>
</dbReference>
<dbReference type="GO" id="GO:0005829">
    <property type="term" value="C:cytosol"/>
    <property type="evidence" value="ECO:0007669"/>
    <property type="project" value="TreeGrafter"/>
</dbReference>
<evidence type="ECO:0000313" key="12">
    <source>
        <dbReference type="Proteomes" id="UP000322619"/>
    </source>
</evidence>
<dbReference type="InterPro" id="IPR000905">
    <property type="entry name" value="Gcp-like_dom"/>
</dbReference>
<dbReference type="EC" id="2.3.1.234" evidence="1"/>
<evidence type="ECO:0000256" key="6">
    <source>
        <dbReference type="ARBA" id="ARBA00048117"/>
    </source>
</evidence>
<dbReference type="PANTHER" id="PTHR11735">
    <property type="entry name" value="TRNA N6-ADENOSINE THREONYLCARBAMOYLTRANSFERASE"/>
    <property type="match status" value="1"/>
</dbReference>
<evidence type="ECO:0000259" key="7">
    <source>
        <dbReference type="Pfam" id="PF00814"/>
    </source>
</evidence>
<dbReference type="OrthoDB" id="1675500at2"/>
<keyword evidence="5 8" id="KW-0012">Acyltransferase</keyword>
<dbReference type="EMBL" id="CP087994">
    <property type="protein sequence ID" value="UYO61874.1"/>
    <property type="molecule type" value="Genomic_DNA"/>
</dbReference>
<comment type="catalytic activity">
    <reaction evidence="6">
        <text>L-threonylcarbamoyladenylate + adenosine(37) in tRNA = N(6)-L-threonylcarbamoyladenosine(37) in tRNA + AMP + H(+)</text>
        <dbReference type="Rhea" id="RHEA:37059"/>
        <dbReference type="Rhea" id="RHEA-COMP:10162"/>
        <dbReference type="Rhea" id="RHEA-COMP:10163"/>
        <dbReference type="ChEBI" id="CHEBI:15378"/>
        <dbReference type="ChEBI" id="CHEBI:73682"/>
        <dbReference type="ChEBI" id="CHEBI:74411"/>
        <dbReference type="ChEBI" id="CHEBI:74418"/>
        <dbReference type="ChEBI" id="CHEBI:456215"/>
        <dbReference type="EC" id="2.3.1.234"/>
    </reaction>
</comment>
<sequence length="323" mass="35295">MSALSLGIDTSNYTTSVALVDENENMIYNKGILLEVKSGERGLRQSDALFQHVHHLPILLQELPRGREIEIICYSERPRPLSDSYMPVFRSGESLACSLAGVLGIERLAVSHQENHIRAAIYGSGSPDLEAIFCAVHFSGGTSEILLVEKKTIGYKCDIIATTRDLNAGQLVDRVGVLMGCDFPAGKALEVLANQVNPASFNSNVFISSTMKDLDFHFSGQENQARRLLETGVEPPVVAYLVLKAIAKTLSKAIGGLAKKYPFQSVLFSGGVMSNQIIKKIVINELQATGLKLYFSPGEYSRDNAAGNALMGMDYYKHARYSQ</sequence>
<name>A0A1F2PKK0_9FIRM</name>
<dbReference type="RefSeq" id="WP_070370508.1">
    <property type="nucleotide sequence ID" value="NZ_CABIIK010000056.1"/>
</dbReference>
<evidence type="ECO:0000256" key="4">
    <source>
        <dbReference type="ARBA" id="ARBA00022723"/>
    </source>
</evidence>
<keyword evidence="4" id="KW-0479">Metal-binding</keyword>
<dbReference type="EMBL" id="LKEU01000024">
    <property type="protein sequence ID" value="OFV71261.1"/>
    <property type="molecule type" value="Genomic_DNA"/>
</dbReference>
<evidence type="ECO:0000313" key="13">
    <source>
        <dbReference type="Proteomes" id="UP001163550"/>
    </source>
</evidence>
<dbReference type="InterPro" id="IPR043129">
    <property type="entry name" value="ATPase_NBD"/>
</dbReference>
<dbReference type="Pfam" id="PF00814">
    <property type="entry name" value="TsaD"/>
    <property type="match status" value="1"/>
</dbReference>
<dbReference type="PANTHER" id="PTHR11735:SF11">
    <property type="entry name" value="TRNA THREONYLCARBAMOYLADENOSINE BIOSYNTHESIS PROTEIN TSAB"/>
    <property type="match status" value="1"/>
</dbReference>
<accession>A0A1F2PKK0</accession>
<evidence type="ECO:0000313" key="11">
    <source>
        <dbReference type="Proteomes" id="UP000176244"/>
    </source>
</evidence>
<evidence type="ECO:0000256" key="3">
    <source>
        <dbReference type="ARBA" id="ARBA00022694"/>
    </source>
</evidence>
<dbReference type="GO" id="GO:0046872">
    <property type="term" value="F:metal ion binding"/>
    <property type="evidence" value="ECO:0007669"/>
    <property type="project" value="UniProtKB-KW"/>
</dbReference>
<evidence type="ECO:0000256" key="2">
    <source>
        <dbReference type="ARBA" id="ARBA00022679"/>
    </source>
</evidence>
<keyword evidence="3" id="KW-0819">tRNA processing</keyword>
<keyword evidence="13" id="KW-1185">Reference proteome</keyword>
<proteinExistence type="predicted"/>
<dbReference type="AlphaFoldDB" id="A0A1F2PKK0"/>
<dbReference type="SUPFAM" id="SSF53067">
    <property type="entry name" value="Actin-like ATPase domain"/>
    <property type="match status" value="1"/>
</dbReference>
<dbReference type="Proteomes" id="UP000322619">
    <property type="component" value="Unassembled WGS sequence"/>
</dbReference>
<dbReference type="EMBL" id="VSLA01000030">
    <property type="protein sequence ID" value="TYC82275.1"/>
    <property type="molecule type" value="Genomic_DNA"/>
</dbReference>
<dbReference type="Proteomes" id="UP000176244">
    <property type="component" value="Unassembled WGS sequence"/>
</dbReference>
<dbReference type="InterPro" id="IPR017861">
    <property type="entry name" value="KAE1/TsaD"/>
</dbReference>
<reference evidence="8 11" key="1">
    <citation type="submission" date="2015-09" db="EMBL/GenBank/DDBJ databases">
        <title>Genome sequence of Acetobacterium wieringae DSM 1911.</title>
        <authorList>
            <person name="Poehlein A."/>
            <person name="Bengelsdorf F.R."/>
            <person name="Schiel-Bengelsdorf B."/>
            <person name="Duerre P."/>
            <person name="Daniel R."/>
        </authorList>
    </citation>
    <scope>NUCLEOTIDE SEQUENCE [LARGE SCALE GENOMIC DNA]</scope>
    <source>
        <strain evidence="8 11">DSM 1911</strain>
    </source>
</reference>
<evidence type="ECO:0000313" key="8">
    <source>
        <dbReference type="EMBL" id="OFV71261.1"/>
    </source>
</evidence>
<evidence type="ECO:0000256" key="5">
    <source>
        <dbReference type="ARBA" id="ARBA00023315"/>
    </source>
</evidence>
<gene>
    <name evidence="8" type="primary">tsaD_1</name>
    <name evidence="8" type="ORF">ACWI_11750</name>
    <name evidence="9" type="ORF">FXB42_16455</name>
    <name evidence="10" type="ORF">LNN31_13935</name>
</gene>
<dbReference type="GO" id="GO:0008033">
    <property type="term" value="P:tRNA processing"/>
    <property type="evidence" value="ECO:0007669"/>
    <property type="project" value="UniProtKB-KW"/>
</dbReference>
<feature type="domain" description="Gcp-like" evidence="7">
    <location>
        <begin position="90"/>
        <end position="307"/>
    </location>
</feature>
<reference evidence="10" key="3">
    <citation type="submission" date="2021-11" db="EMBL/GenBank/DDBJ databases">
        <title>Isoprene-degrading acetogen.</title>
        <authorList>
            <person name="Yang Y."/>
            <person name="Jin H."/>
            <person name="Yan J."/>
        </authorList>
    </citation>
    <scope>NUCLEOTIDE SEQUENCE</scope>
    <source>
        <strain evidence="10">Berkeley</strain>
    </source>
</reference>
<dbReference type="PRINTS" id="PR00789">
    <property type="entry name" value="OSIALOPTASE"/>
</dbReference>
<dbReference type="Gene3D" id="3.30.420.40">
    <property type="match status" value="2"/>
</dbReference>
<evidence type="ECO:0000313" key="9">
    <source>
        <dbReference type="EMBL" id="TYC82275.1"/>
    </source>
</evidence>